<name>A0A2S0VX04_9ALTE</name>
<dbReference type="AlphaFoldDB" id="A0A2S0VX04"/>
<evidence type="ECO:0000256" key="4">
    <source>
        <dbReference type="SAM" id="Phobius"/>
    </source>
</evidence>
<feature type="transmembrane region" description="Helical" evidence="4">
    <location>
        <begin position="12"/>
        <end position="34"/>
    </location>
</feature>
<keyword evidence="4" id="KW-1133">Transmembrane helix</keyword>
<feature type="region of interest" description="Disordered" evidence="3">
    <location>
        <begin position="67"/>
        <end position="86"/>
    </location>
</feature>
<dbReference type="GO" id="GO:0044096">
    <property type="term" value="C:type IV pilus"/>
    <property type="evidence" value="ECO:0007669"/>
    <property type="project" value="TreeGrafter"/>
</dbReference>
<evidence type="ECO:0000256" key="1">
    <source>
        <dbReference type="ARBA" id="ARBA00005233"/>
    </source>
</evidence>
<dbReference type="Proteomes" id="UP000244441">
    <property type="component" value="Chromosome"/>
</dbReference>
<accession>A0A2S0VX04</accession>
<evidence type="ECO:0000256" key="2">
    <source>
        <dbReference type="ARBA" id="ARBA00022481"/>
    </source>
</evidence>
<dbReference type="PANTHER" id="PTHR30093:SF34">
    <property type="entry name" value="PREPILIN PEPTIDASE-DEPENDENT PROTEIN D"/>
    <property type="match status" value="1"/>
</dbReference>
<evidence type="ECO:0000313" key="6">
    <source>
        <dbReference type="Proteomes" id="UP000244441"/>
    </source>
</evidence>
<proteinExistence type="inferred from homology"/>
<dbReference type="EMBL" id="CP026604">
    <property type="protein sequence ID" value="AWB68713.1"/>
    <property type="molecule type" value="Genomic_DNA"/>
</dbReference>
<keyword evidence="4" id="KW-0472">Membrane</keyword>
<protein>
    <submittedName>
        <fullName evidence="5">Prepilin-type cleavage/methylation domain-containing protein</fullName>
    </submittedName>
</protein>
<dbReference type="GO" id="GO:0043107">
    <property type="term" value="P:type IV pilus-dependent motility"/>
    <property type="evidence" value="ECO:0007669"/>
    <property type="project" value="TreeGrafter"/>
</dbReference>
<dbReference type="Pfam" id="PF07963">
    <property type="entry name" value="N_methyl"/>
    <property type="match status" value="1"/>
</dbReference>
<dbReference type="InterPro" id="IPR045584">
    <property type="entry name" value="Pilin-like"/>
</dbReference>
<evidence type="ECO:0000313" key="5">
    <source>
        <dbReference type="EMBL" id="AWB68713.1"/>
    </source>
</evidence>
<dbReference type="KEGG" id="cate:C2869_20965"/>
<dbReference type="PROSITE" id="PS00409">
    <property type="entry name" value="PROKAR_NTER_METHYL"/>
    <property type="match status" value="1"/>
</dbReference>
<keyword evidence="6" id="KW-1185">Reference proteome</keyword>
<dbReference type="PANTHER" id="PTHR30093">
    <property type="entry name" value="GENERAL SECRETION PATHWAY PROTEIN G"/>
    <property type="match status" value="1"/>
</dbReference>
<sequence length="146" mass="15115">MKNFKKQSKGFTLIELMIVVAIIGILAAVAVPAYDDYVQDAKTTEMDKIADGLKPLVISCIQIEEASGGSKDDCDGGSRSIPADDTDGISGSNVGCIAVLNGAISIGGKIDSKTAVDTRVTYTPTYSGGTISWARTETADTDCSAA</sequence>
<keyword evidence="2" id="KW-0488">Methylation</keyword>
<dbReference type="Gene3D" id="3.30.700.10">
    <property type="entry name" value="Glycoprotein, Type 4 Pilin"/>
    <property type="match status" value="1"/>
</dbReference>
<gene>
    <name evidence="5" type="ORF">C2869_20965</name>
</gene>
<dbReference type="NCBIfam" id="TIGR02532">
    <property type="entry name" value="IV_pilin_GFxxxE"/>
    <property type="match status" value="1"/>
</dbReference>
<dbReference type="RefSeq" id="WP_108604765.1">
    <property type="nucleotide sequence ID" value="NZ_CP026604.1"/>
</dbReference>
<evidence type="ECO:0000256" key="3">
    <source>
        <dbReference type="SAM" id="MobiDB-lite"/>
    </source>
</evidence>
<dbReference type="InterPro" id="IPR012902">
    <property type="entry name" value="N_methyl_site"/>
</dbReference>
<comment type="similarity">
    <text evidence="1">Belongs to the N-Me-Phe pilin family.</text>
</comment>
<dbReference type="SUPFAM" id="SSF54523">
    <property type="entry name" value="Pili subunits"/>
    <property type="match status" value="1"/>
</dbReference>
<reference evidence="5 6" key="1">
    <citation type="submission" date="2018-01" db="EMBL/GenBank/DDBJ databases">
        <title>Genome sequence of a Cantenovulum-like bacteria.</title>
        <authorList>
            <person name="Tan W.R."/>
            <person name="Lau N.-S."/>
            <person name="Go F."/>
            <person name="Amirul A.-A.A."/>
        </authorList>
    </citation>
    <scope>NUCLEOTIDE SEQUENCE [LARGE SCALE GENOMIC DNA]</scope>
    <source>
        <strain evidence="5 6">CCB-QB4</strain>
    </source>
</reference>
<keyword evidence="4" id="KW-0812">Transmembrane</keyword>
<organism evidence="5 6">
    <name type="scientific">Saccharobesus litoralis</name>
    <dbReference type="NCBI Taxonomy" id="2172099"/>
    <lineage>
        <taxon>Bacteria</taxon>
        <taxon>Pseudomonadati</taxon>
        <taxon>Pseudomonadota</taxon>
        <taxon>Gammaproteobacteria</taxon>
        <taxon>Alteromonadales</taxon>
        <taxon>Alteromonadaceae</taxon>
        <taxon>Saccharobesus</taxon>
    </lineage>
</organism>